<sequence>AKNLDNLTLVGTRLWRHFQVKSKALGVARLFHILRSPDWPILSSMRINVDVLNVVSCTSSKGVIQQGGVPV</sequence>
<evidence type="ECO:0000313" key="1">
    <source>
        <dbReference type="EMBL" id="KAF5179274.1"/>
    </source>
</evidence>
<accession>A0A7J6V2L1</accession>
<evidence type="ECO:0000313" key="2">
    <source>
        <dbReference type="Proteomes" id="UP000554482"/>
    </source>
</evidence>
<dbReference type="AlphaFoldDB" id="A0A7J6V2L1"/>
<dbReference type="Proteomes" id="UP000554482">
    <property type="component" value="Unassembled WGS sequence"/>
</dbReference>
<keyword evidence="2" id="KW-1185">Reference proteome</keyword>
<gene>
    <name evidence="1" type="ORF">FRX31_031139</name>
</gene>
<organism evidence="1 2">
    <name type="scientific">Thalictrum thalictroides</name>
    <name type="common">Rue-anemone</name>
    <name type="synonym">Anemone thalictroides</name>
    <dbReference type="NCBI Taxonomy" id="46969"/>
    <lineage>
        <taxon>Eukaryota</taxon>
        <taxon>Viridiplantae</taxon>
        <taxon>Streptophyta</taxon>
        <taxon>Embryophyta</taxon>
        <taxon>Tracheophyta</taxon>
        <taxon>Spermatophyta</taxon>
        <taxon>Magnoliopsida</taxon>
        <taxon>Ranunculales</taxon>
        <taxon>Ranunculaceae</taxon>
        <taxon>Thalictroideae</taxon>
        <taxon>Thalictrum</taxon>
    </lineage>
</organism>
<reference evidence="1 2" key="1">
    <citation type="submission" date="2020-06" db="EMBL/GenBank/DDBJ databases">
        <title>Transcriptomic and genomic resources for Thalictrum thalictroides and T. hernandezii: Facilitating candidate gene discovery in an emerging model plant lineage.</title>
        <authorList>
            <person name="Arias T."/>
            <person name="Riano-Pachon D.M."/>
            <person name="Di Stilio V.S."/>
        </authorList>
    </citation>
    <scope>NUCLEOTIDE SEQUENCE [LARGE SCALE GENOMIC DNA]</scope>
    <source>
        <strain evidence="2">cv. WT478/WT964</strain>
        <tissue evidence="1">Leaves</tissue>
    </source>
</reference>
<proteinExistence type="predicted"/>
<feature type="non-terminal residue" evidence="1">
    <location>
        <position position="1"/>
    </location>
</feature>
<protein>
    <submittedName>
        <fullName evidence="1">Uncharacterized protein</fullName>
    </submittedName>
</protein>
<dbReference type="EMBL" id="JABWDY010039027">
    <property type="protein sequence ID" value="KAF5179274.1"/>
    <property type="molecule type" value="Genomic_DNA"/>
</dbReference>
<comment type="caution">
    <text evidence="1">The sequence shown here is derived from an EMBL/GenBank/DDBJ whole genome shotgun (WGS) entry which is preliminary data.</text>
</comment>
<name>A0A7J6V2L1_THATH</name>